<evidence type="ECO:0000313" key="3">
    <source>
        <dbReference type="EMBL" id="KAG0280617.1"/>
    </source>
</evidence>
<dbReference type="Proteomes" id="UP001194696">
    <property type="component" value="Unassembled WGS sequence"/>
</dbReference>
<keyword evidence="4" id="KW-1185">Reference proteome</keyword>
<protein>
    <submittedName>
        <fullName evidence="3">Uncharacterized protein</fullName>
    </submittedName>
</protein>
<evidence type="ECO:0000313" key="4">
    <source>
        <dbReference type="Proteomes" id="UP001194696"/>
    </source>
</evidence>
<feature type="compositionally biased region" description="Low complexity" evidence="1">
    <location>
        <begin position="273"/>
        <end position="311"/>
    </location>
</feature>
<feature type="transmembrane region" description="Helical" evidence="2">
    <location>
        <begin position="392"/>
        <end position="410"/>
    </location>
</feature>
<keyword evidence="2" id="KW-0472">Membrane</keyword>
<feature type="compositionally biased region" description="Low complexity" evidence="1">
    <location>
        <begin position="318"/>
        <end position="336"/>
    </location>
</feature>
<organism evidence="3 4">
    <name type="scientific">Linnemannia gamsii</name>
    <dbReference type="NCBI Taxonomy" id="64522"/>
    <lineage>
        <taxon>Eukaryota</taxon>
        <taxon>Fungi</taxon>
        <taxon>Fungi incertae sedis</taxon>
        <taxon>Mucoromycota</taxon>
        <taxon>Mortierellomycotina</taxon>
        <taxon>Mortierellomycetes</taxon>
        <taxon>Mortierellales</taxon>
        <taxon>Mortierellaceae</taxon>
        <taxon>Linnemannia</taxon>
    </lineage>
</organism>
<accession>A0ABQ7JME7</accession>
<feature type="region of interest" description="Disordered" evidence="1">
    <location>
        <begin position="262"/>
        <end position="336"/>
    </location>
</feature>
<comment type="caution">
    <text evidence="3">The sequence shown here is derived from an EMBL/GenBank/DDBJ whole genome shotgun (WGS) entry which is preliminary data.</text>
</comment>
<evidence type="ECO:0000256" key="1">
    <source>
        <dbReference type="SAM" id="MobiDB-lite"/>
    </source>
</evidence>
<reference evidence="3 4" key="1">
    <citation type="journal article" date="2020" name="Fungal Divers.">
        <title>Resolving the Mortierellaceae phylogeny through synthesis of multi-gene phylogenetics and phylogenomics.</title>
        <authorList>
            <person name="Vandepol N."/>
            <person name="Liber J."/>
            <person name="Desiro A."/>
            <person name="Na H."/>
            <person name="Kennedy M."/>
            <person name="Barry K."/>
            <person name="Grigoriev I.V."/>
            <person name="Miller A.N."/>
            <person name="O'Donnell K."/>
            <person name="Stajich J.E."/>
            <person name="Bonito G."/>
        </authorList>
    </citation>
    <scope>NUCLEOTIDE SEQUENCE [LARGE SCALE GENOMIC DNA]</scope>
    <source>
        <strain evidence="3 4">AD045</strain>
    </source>
</reference>
<name>A0ABQ7JME7_9FUNG</name>
<evidence type="ECO:0000256" key="2">
    <source>
        <dbReference type="SAM" id="Phobius"/>
    </source>
</evidence>
<gene>
    <name evidence="3" type="ORF">BGZ96_001505</name>
</gene>
<sequence>MLPTKNSSSSSSSSSSQSTNPLTQILVLYHKATSTFLLRQLATAYSTSLEAIELLAKTNTDYGLDHSNNINTQRSFYVLKQKLWILHSTIYGAMLTDRAASELSKGTSGGGLLNGVRKRVSGSSTKDSPEKLVRDLWKRLVDDYSGLEGDVDGQVMVPFVMLCVQQKLFTLARQIVEAYLATIPEGMLIHLETAAGVSVHIEGPKDPLMTNYERLVELYLIHVLAKLGEWTSATDFLQYNTVLSDSSKKSYGKILDKLHQKSLRPKKQKTSLPSLADSRSTSTSASPSISSTSVSSPTLSSASTMGSPSTSQTLEPRSSGSLSSSQQSNNDTTTTTVTKKATTTIVASSGRSKVAVGKKGSATTVQATKAQGNMVILLKHYVQQIKDMSSQMGANQLMVIVGLVVFMGVLSRNRTKASNYLKAAANKVMQTVKMGTTVTSI</sequence>
<dbReference type="EMBL" id="JAAAIM010001251">
    <property type="protein sequence ID" value="KAG0280617.1"/>
    <property type="molecule type" value="Genomic_DNA"/>
</dbReference>
<keyword evidence="2" id="KW-1133">Transmembrane helix</keyword>
<keyword evidence="2" id="KW-0812">Transmembrane</keyword>
<proteinExistence type="predicted"/>